<dbReference type="GO" id="GO:0003677">
    <property type="term" value="F:DNA binding"/>
    <property type="evidence" value="ECO:0007669"/>
    <property type="project" value="UniProtKB-KW"/>
</dbReference>
<sequence length="132" mass="15322">MSENQSPQTTYSISDLSKEFDITTRSIRFYEDQGLLKPKRRGQTRIYGLKDRVRLKLILRGKRLGFSLAETRRLFELYDADKNSSSQLQTMLDLVEDKKSSLQQQMDDIKVVLMELNSAEQQCRAALDKQQG</sequence>
<reference evidence="4 5" key="1">
    <citation type="submission" date="2018-12" db="EMBL/GenBank/DDBJ databases">
        <authorList>
            <person name="Yu L."/>
        </authorList>
    </citation>
    <scope>NUCLEOTIDE SEQUENCE [LARGE SCALE GENOMIC DNA]</scope>
    <source>
        <strain evidence="4 5">HAW-EB2</strain>
    </source>
</reference>
<proteinExistence type="predicted"/>
<dbReference type="Gene3D" id="1.10.1660.10">
    <property type="match status" value="1"/>
</dbReference>
<feature type="domain" description="HTH merR-type" evidence="3">
    <location>
        <begin position="10"/>
        <end position="77"/>
    </location>
</feature>
<dbReference type="Proteomes" id="UP000267448">
    <property type="component" value="Unassembled WGS sequence"/>
</dbReference>
<name>A0A431WSW7_9GAMM</name>
<evidence type="ECO:0000313" key="4">
    <source>
        <dbReference type="EMBL" id="RTR38497.1"/>
    </source>
</evidence>
<accession>A0A431WSW7</accession>
<organism evidence="4 5">
    <name type="scientific">Shewanella canadensis</name>
    <dbReference type="NCBI Taxonomy" id="271096"/>
    <lineage>
        <taxon>Bacteria</taxon>
        <taxon>Pseudomonadati</taxon>
        <taxon>Pseudomonadota</taxon>
        <taxon>Gammaproteobacteria</taxon>
        <taxon>Alteromonadales</taxon>
        <taxon>Shewanellaceae</taxon>
        <taxon>Shewanella</taxon>
    </lineage>
</organism>
<dbReference type="CDD" id="cd04776">
    <property type="entry name" value="HTH_GnyR"/>
    <property type="match status" value="1"/>
</dbReference>
<dbReference type="InterPro" id="IPR047057">
    <property type="entry name" value="MerR_fam"/>
</dbReference>
<dbReference type="SUPFAM" id="SSF46955">
    <property type="entry name" value="Putative DNA-binding domain"/>
    <property type="match status" value="1"/>
</dbReference>
<dbReference type="PANTHER" id="PTHR30204">
    <property type="entry name" value="REDOX-CYCLING DRUG-SENSING TRANSCRIPTIONAL ACTIVATOR SOXR"/>
    <property type="match status" value="1"/>
</dbReference>
<dbReference type="GO" id="GO:0003700">
    <property type="term" value="F:DNA-binding transcription factor activity"/>
    <property type="evidence" value="ECO:0007669"/>
    <property type="project" value="InterPro"/>
</dbReference>
<dbReference type="EMBL" id="RXNU01000006">
    <property type="protein sequence ID" value="RTR38497.1"/>
    <property type="molecule type" value="Genomic_DNA"/>
</dbReference>
<protein>
    <submittedName>
        <fullName evidence="4">MerR family DNA-binding transcriptional regulator</fullName>
    </submittedName>
</protein>
<dbReference type="AlphaFoldDB" id="A0A431WSW7"/>
<gene>
    <name evidence="4" type="ORF">EKG38_13355</name>
</gene>
<evidence type="ECO:0000313" key="5">
    <source>
        <dbReference type="Proteomes" id="UP000267448"/>
    </source>
</evidence>
<evidence type="ECO:0000256" key="2">
    <source>
        <dbReference type="SAM" id="Coils"/>
    </source>
</evidence>
<keyword evidence="2" id="KW-0175">Coiled coil</keyword>
<keyword evidence="5" id="KW-1185">Reference proteome</keyword>
<dbReference type="RefSeq" id="WP_126520736.1">
    <property type="nucleotide sequence ID" value="NZ_RXNU01000006.1"/>
</dbReference>
<dbReference type="InterPro" id="IPR009061">
    <property type="entry name" value="DNA-bd_dom_put_sf"/>
</dbReference>
<dbReference type="OrthoDB" id="9803659at2"/>
<dbReference type="SMART" id="SM00422">
    <property type="entry name" value="HTH_MERR"/>
    <property type="match status" value="1"/>
</dbReference>
<dbReference type="FunFam" id="1.10.1660.10:FF:000015">
    <property type="entry name" value="Transcriptional regulator, MerR family"/>
    <property type="match status" value="1"/>
</dbReference>
<dbReference type="InterPro" id="IPR000551">
    <property type="entry name" value="MerR-type_HTH_dom"/>
</dbReference>
<comment type="caution">
    <text evidence="4">The sequence shown here is derived from an EMBL/GenBank/DDBJ whole genome shotgun (WGS) entry which is preliminary data.</text>
</comment>
<feature type="coiled-coil region" evidence="2">
    <location>
        <begin position="85"/>
        <end position="122"/>
    </location>
</feature>
<dbReference type="PROSITE" id="PS50937">
    <property type="entry name" value="HTH_MERR_2"/>
    <property type="match status" value="1"/>
</dbReference>
<dbReference type="PANTHER" id="PTHR30204:SF58">
    <property type="entry name" value="HTH-TYPE TRANSCRIPTIONAL REGULATOR YFMP"/>
    <property type="match status" value="1"/>
</dbReference>
<dbReference type="Pfam" id="PF13411">
    <property type="entry name" value="MerR_1"/>
    <property type="match status" value="1"/>
</dbReference>
<evidence type="ECO:0000256" key="1">
    <source>
        <dbReference type="ARBA" id="ARBA00023125"/>
    </source>
</evidence>
<evidence type="ECO:0000259" key="3">
    <source>
        <dbReference type="PROSITE" id="PS50937"/>
    </source>
</evidence>
<keyword evidence="1 4" id="KW-0238">DNA-binding</keyword>